<gene>
    <name evidence="2" type="ORF">CKY28_04350</name>
</gene>
<comment type="caution">
    <text evidence="2">The sequence shown here is derived from an EMBL/GenBank/DDBJ whole genome shotgun (WGS) entry which is preliminary data.</text>
</comment>
<evidence type="ECO:0000259" key="1">
    <source>
        <dbReference type="SMART" id="SM00245"/>
    </source>
</evidence>
<dbReference type="CDD" id="cd07563">
    <property type="entry name" value="Peptidase_S41_IRBP"/>
    <property type="match status" value="1"/>
</dbReference>
<dbReference type="EMBL" id="NSLI01000002">
    <property type="protein sequence ID" value="PAX08612.1"/>
    <property type="molecule type" value="Genomic_DNA"/>
</dbReference>
<dbReference type="Gene3D" id="3.90.226.10">
    <property type="entry name" value="2-enoyl-CoA Hydratase, Chain A, domain 1"/>
    <property type="match status" value="1"/>
</dbReference>
<dbReference type="GO" id="GO:0008236">
    <property type="term" value="F:serine-type peptidase activity"/>
    <property type="evidence" value="ECO:0007669"/>
    <property type="project" value="InterPro"/>
</dbReference>
<dbReference type="Gene3D" id="3.30.750.44">
    <property type="match status" value="1"/>
</dbReference>
<evidence type="ECO:0000313" key="2">
    <source>
        <dbReference type="EMBL" id="PAX08612.1"/>
    </source>
</evidence>
<dbReference type="RefSeq" id="WP_095997122.1">
    <property type="nucleotide sequence ID" value="NZ_NSLI01000002.1"/>
</dbReference>
<sequence length="315" mass="33307">MRTGTKMLAGLAALITIANGPAEPDAATRAHSFDVLLRRLDHYVFPEKAPAIRARLEANKARHLAQSDTAAFIKSVNADLLAASNDKHLHLFLHDGKPPPADRAETNYGIRRVERLANGAGLIELTGFSGDHRSVGAVDAAMDRLRGARALVIDLRANGGGGQAAMYRLLGHLFPEKVELNGIAWRECVNPQAEWGRSCRHGPRRIERAFTDTPASPAFPTQPVYVLTSKASFSAAEAVAYELKVRGRGIVVGETSGGGGNPSAGMDLESPIVMVVPIGVMHEVVKGPGWEGKGVVPDIATPAADAEAAALKALG</sequence>
<dbReference type="Pfam" id="PF03572">
    <property type="entry name" value="Peptidase_S41"/>
    <property type="match status" value="1"/>
</dbReference>
<dbReference type="PANTHER" id="PTHR11261">
    <property type="entry name" value="INTERPHOTORECEPTOR RETINOID-BINDING PROTEIN"/>
    <property type="match status" value="1"/>
</dbReference>
<feature type="domain" description="Tail specific protease" evidence="1">
    <location>
        <begin position="86"/>
        <end position="302"/>
    </location>
</feature>
<dbReference type="GO" id="GO:0006508">
    <property type="term" value="P:proteolysis"/>
    <property type="evidence" value="ECO:0007669"/>
    <property type="project" value="InterPro"/>
</dbReference>
<dbReference type="AlphaFoldDB" id="A0A2A2SHC3"/>
<keyword evidence="3" id="KW-1185">Reference proteome</keyword>
<reference evidence="3" key="1">
    <citation type="submission" date="2017-09" db="EMBL/GenBank/DDBJ databases">
        <authorList>
            <person name="Feng G."/>
            <person name="Zhu H."/>
        </authorList>
    </citation>
    <scope>NUCLEOTIDE SEQUENCE [LARGE SCALE GENOMIC DNA]</scope>
    <source>
        <strain evidence="3">1PNM-20</strain>
    </source>
</reference>
<organism evidence="2 3">
    <name type="scientific">Sphingomonas lenta</name>
    <dbReference type="NCBI Taxonomy" id="1141887"/>
    <lineage>
        <taxon>Bacteria</taxon>
        <taxon>Pseudomonadati</taxon>
        <taxon>Pseudomonadota</taxon>
        <taxon>Alphaproteobacteria</taxon>
        <taxon>Sphingomonadales</taxon>
        <taxon>Sphingomonadaceae</taxon>
        <taxon>Sphingomonas</taxon>
    </lineage>
</organism>
<name>A0A2A2SHC3_9SPHN</name>
<dbReference type="InterPro" id="IPR029045">
    <property type="entry name" value="ClpP/crotonase-like_dom_sf"/>
</dbReference>
<dbReference type="SMART" id="SM00245">
    <property type="entry name" value="TSPc"/>
    <property type="match status" value="1"/>
</dbReference>
<dbReference type="PANTHER" id="PTHR11261:SF3">
    <property type="entry name" value="RETINOL-BINDING PROTEIN 3"/>
    <property type="match status" value="1"/>
</dbReference>
<dbReference type="SUPFAM" id="SSF52096">
    <property type="entry name" value="ClpP/crotonase"/>
    <property type="match status" value="1"/>
</dbReference>
<dbReference type="InterPro" id="IPR005151">
    <property type="entry name" value="Tail-specific_protease"/>
</dbReference>
<dbReference type="OrthoDB" id="9758793at2"/>
<evidence type="ECO:0000313" key="3">
    <source>
        <dbReference type="Proteomes" id="UP000218151"/>
    </source>
</evidence>
<protein>
    <recommendedName>
        <fullName evidence="1">Tail specific protease domain-containing protein</fullName>
    </recommendedName>
</protein>
<dbReference type="Proteomes" id="UP000218151">
    <property type="component" value="Unassembled WGS sequence"/>
</dbReference>
<proteinExistence type="predicted"/>
<accession>A0A2A2SHC3</accession>